<evidence type="ECO:0000313" key="1">
    <source>
        <dbReference type="EMBL" id="RMH89164.1"/>
    </source>
</evidence>
<sequence length="92" mass="10223">MFESHTHVVTANAERLTKRLSNHWRHKFPVETDSKGAEIKLPIGVCGLQSVDGGLGVRVQAAEEDQLERLQTVVADHLQRMAGDEALTFAWS</sequence>
<dbReference type="OrthoDB" id="9806511at2"/>
<proteinExistence type="predicted"/>
<dbReference type="Proteomes" id="UP000269774">
    <property type="component" value="Unassembled WGS sequence"/>
</dbReference>
<organism evidence="1 2">
    <name type="scientific">Stutzerimonas zhaodongensis</name>
    <dbReference type="NCBI Taxonomy" id="1176257"/>
    <lineage>
        <taxon>Bacteria</taxon>
        <taxon>Pseudomonadati</taxon>
        <taxon>Pseudomonadota</taxon>
        <taxon>Gammaproteobacteria</taxon>
        <taxon>Pseudomonadales</taxon>
        <taxon>Pseudomonadaceae</taxon>
        <taxon>Stutzerimonas</taxon>
    </lineage>
</organism>
<accession>A0A3M2HTQ1</accession>
<dbReference type="Gene3D" id="3.30.310.50">
    <property type="entry name" value="Alpha-D-phosphohexomutase, C-terminal domain"/>
    <property type="match status" value="1"/>
</dbReference>
<dbReference type="Pfam" id="PF09981">
    <property type="entry name" value="DUF2218"/>
    <property type="match status" value="1"/>
</dbReference>
<dbReference type="RefSeq" id="WP_122166452.1">
    <property type="nucleotide sequence ID" value="NZ_CP180504.1"/>
</dbReference>
<reference evidence="1 2" key="1">
    <citation type="submission" date="2018-10" db="EMBL/GenBank/DDBJ databases">
        <title>Pseudomonas zhaodongensis NEAU-ST5-21(T) genome.</title>
        <authorList>
            <person name="Peng J."/>
            <person name="Liu Z.-P."/>
        </authorList>
    </citation>
    <scope>NUCLEOTIDE SEQUENCE [LARGE SCALE GENOMIC DNA]</scope>
    <source>
        <strain evidence="1 2">NEAU-ST5-21</strain>
    </source>
</reference>
<evidence type="ECO:0000313" key="2">
    <source>
        <dbReference type="Proteomes" id="UP000269774"/>
    </source>
</evidence>
<name>A0A3M2HTQ1_9GAMM</name>
<dbReference type="PIRSF" id="PIRSF028291">
    <property type="entry name" value="UCP028291"/>
    <property type="match status" value="1"/>
</dbReference>
<protein>
    <submittedName>
        <fullName evidence="1">DUF2218 domain-containing protein</fullName>
    </submittedName>
</protein>
<dbReference type="AlphaFoldDB" id="A0A3M2HTQ1"/>
<comment type="caution">
    <text evidence="1">The sequence shown here is derived from an EMBL/GenBank/DDBJ whole genome shotgun (WGS) entry which is preliminary data.</text>
</comment>
<dbReference type="InterPro" id="IPR014543">
    <property type="entry name" value="UCP028291"/>
</dbReference>
<keyword evidence="2" id="KW-1185">Reference proteome</keyword>
<gene>
    <name evidence="1" type="ORF">EA797_14555</name>
</gene>
<dbReference type="EMBL" id="RFFM01000003">
    <property type="protein sequence ID" value="RMH89164.1"/>
    <property type="molecule type" value="Genomic_DNA"/>
</dbReference>